<keyword evidence="3" id="KW-1185">Reference proteome</keyword>
<dbReference type="RefSeq" id="XP_035318886.1">
    <property type="nucleotide sequence ID" value="XM_035465337.1"/>
</dbReference>
<feature type="compositionally biased region" description="Acidic residues" evidence="1">
    <location>
        <begin position="149"/>
        <end position="160"/>
    </location>
</feature>
<protein>
    <submittedName>
        <fullName evidence="2">Uncharacterized protein</fullName>
    </submittedName>
</protein>
<organism evidence="2 3">
    <name type="scientific">Geosmithia morbida</name>
    <dbReference type="NCBI Taxonomy" id="1094350"/>
    <lineage>
        <taxon>Eukaryota</taxon>
        <taxon>Fungi</taxon>
        <taxon>Dikarya</taxon>
        <taxon>Ascomycota</taxon>
        <taxon>Pezizomycotina</taxon>
        <taxon>Sordariomycetes</taxon>
        <taxon>Hypocreomycetidae</taxon>
        <taxon>Hypocreales</taxon>
        <taxon>Bionectriaceae</taxon>
        <taxon>Geosmithia</taxon>
    </lineage>
</organism>
<evidence type="ECO:0000313" key="2">
    <source>
        <dbReference type="EMBL" id="KAF4120234.1"/>
    </source>
</evidence>
<evidence type="ECO:0000313" key="3">
    <source>
        <dbReference type="Proteomes" id="UP000749293"/>
    </source>
</evidence>
<dbReference type="Proteomes" id="UP000749293">
    <property type="component" value="Unassembled WGS sequence"/>
</dbReference>
<dbReference type="AlphaFoldDB" id="A0A9P4YR31"/>
<dbReference type="GeneID" id="55969589"/>
<feature type="region of interest" description="Disordered" evidence="1">
    <location>
        <begin position="225"/>
        <end position="249"/>
    </location>
</feature>
<name>A0A9P4YR31_9HYPO</name>
<comment type="caution">
    <text evidence="2">The sequence shown here is derived from an EMBL/GenBank/DDBJ whole genome shotgun (WGS) entry which is preliminary data.</text>
</comment>
<proteinExistence type="predicted"/>
<accession>A0A9P4YR31</accession>
<reference evidence="2" key="1">
    <citation type="submission" date="2020-03" db="EMBL/GenBank/DDBJ databases">
        <title>Site-based positive gene gene selection in Geosmithia morbida across the United States reveals a broad range of putative effectors and factors for local host and environmental adapation.</title>
        <authorList>
            <person name="Onufrak A."/>
            <person name="Murdoch R.W."/>
            <person name="Gazis R."/>
            <person name="Huff M."/>
            <person name="Staton M."/>
            <person name="Klingeman W."/>
            <person name="Hadziabdic D."/>
        </authorList>
    </citation>
    <scope>NUCLEOTIDE SEQUENCE</scope>
    <source>
        <strain evidence="2">1262</strain>
    </source>
</reference>
<evidence type="ECO:0000256" key="1">
    <source>
        <dbReference type="SAM" id="MobiDB-lite"/>
    </source>
</evidence>
<dbReference type="EMBL" id="JAANYQ010000018">
    <property type="protein sequence ID" value="KAF4120234.1"/>
    <property type="molecule type" value="Genomic_DNA"/>
</dbReference>
<dbReference type="OrthoDB" id="4828117at2759"/>
<feature type="region of interest" description="Disordered" evidence="1">
    <location>
        <begin position="105"/>
        <end position="196"/>
    </location>
</feature>
<sequence length="277" mass="29055">MAPSAKANYKSFEAQARLIRAIVAAHPEVKWNYKEIAACYGSDMTDAALNHRFRRLRAEAVIISEGRKQDISKYFGQSTADGIQFQFRSIKKDADLLRQTAESGGEVATCPLPGLGGPGSAMSTPSKATPSRGAARKRKPASAVKEETTSDVDSELEEISAQDWSDRDAIDNTPSKKRTKTVTAMPSRTRVKVTEAAPPPAAAAAAAALKVEPGIPSVAPSSILGTPATATATADPPPPSLNSGSMDSLTVGGESAVGYGSYSGYGEYDFGANDDEI</sequence>
<gene>
    <name evidence="2" type="ORF">GMORB2_3361</name>
</gene>